<keyword evidence="2 3" id="KW-0732">Signal</keyword>
<gene>
    <name evidence="5" type="ORF">HNR48_000959</name>
</gene>
<dbReference type="PANTHER" id="PTHR35936">
    <property type="entry name" value="MEMBRANE-BOUND LYTIC MUREIN TRANSGLYCOSYLASE F"/>
    <property type="match status" value="1"/>
</dbReference>
<comment type="caution">
    <text evidence="5">The sequence shown here is derived from an EMBL/GenBank/DDBJ whole genome shotgun (WGS) entry which is preliminary data.</text>
</comment>
<dbReference type="AlphaFoldDB" id="A0A7X0MUI9"/>
<keyword evidence="6" id="KW-1185">Reference proteome</keyword>
<evidence type="ECO:0000313" key="5">
    <source>
        <dbReference type="EMBL" id="MBB6520681.1"/>
    </source>
</evidence>
<protein>
    <submittedName>
        <fullName evidence="5">Polar amino acid transport system substrate-binding protein</fullName>
    </submittedName>
</protein>
<dbReference type="Gene3D" id="3.40.190.10">
    <property type="entry name" value="Periplasmic binding protein-like II"/>
    <property type="match status" value="2"/>
</dbReference>
<dbReference type="SUPFAM" id="SSF53850">
    <property type="entry name" value="Periplasmic binding protein-like II"/>
    <property type="match status" value="1"/>
</dbReference>
<reference evidence="5 6" key="1">
    <citation type="submission" date="2020-08" db="EMBL/GenBank/DDBJ databases">
        <title>Genomic Encyclopedia of Type Strains, Phase IV (KMG-IV): sequencing the most valuable type-strain genomes for metagenomic binning, comparative biology and taxonomic classification.</title>
        <authorList>
            <person name="Goeker M."/>
        </authorList>
    </citation>
    <scope>NUCLEOTIDE SEQUENCE [LARGE SCALE GENOMIC DNA]</scope>
    <source>
        <strain evidence="5 6">DSM 22368</strain>
    </source>
</reference>
<sequence length="271" mass="30793">MYKAAVFFLLINLFALGCLANPASTTPSAHHTNTLIASTTLVPPYVYKEHGQLMGLAVDILREIEKRTELAPIDIRIQPWKRALRWAEDGTSDFVFMSGVDKARQRWGDYMSTPIIVERYRLYRLKSQAVELTSNYQQANRYRIGTERGCLYGHGILREAIDQRFSSNTISNDTESNLKMLLQGRVDVIAGDAVRVAWALEKMGAGEKVVAVNFVDSEDSIVLEWPTYIVFSKKRDHQRLKSKMEEALKEFYASTAYQNLLKQYSGGAVRL</sequence>
<dbReference type="InterPro" id="IPR001638">
    <property type="entry name" value="Solute-binding_3/MltF_N"/>
</dbReference>
<organism evidence="5 6">
    <name type="scientific">Pseudoteredinibacter isoporae</name>
    <dbReference type="NCBI Taxonomy" id="570281"/>
    <lineage>
        <taxon>Bacteria</taxon>
        <taxon>Pseudomonadati</taxon>
        <taxon>Pseudomonadota</taxon>
        <taxon>Gammaproteobacteria</taxon>
        <taxon>Cellvibrionales</taxon>
        <taxon>Cellvibrionaceae</taxon>
        <taxon>Pseudoteredinibacter</taxon>
    </lineage>
</organism>
<dbReference type="Pfam" id="PF00497">
    <property type="entry name" value="SBP_bac_3"/>
    <property type="match status" value="1"/>
</dbReference>
<feature type="chain" id="PRO_5030845899" evidence="3">
    <location>
        <begin position="21"/>
        <end position="271"/>
    </location>
</feature>
<evidence type="ECO:0000259" key="4">
    <source>
        <dbReference type="Pfam" id="PF00497"/>
    </source>
</evidence>
<evidence type="ECO:0000256" key="3">
    <source>
        <dbReference type="SAM" id="SignalP"/>
    </source>
</evidence>
<evidence type="ECO:0000256" key="2">
    <source>
        <dbReference type="ARBA" id="ARBA00022729"/>
    </source>
</evidence>
<dbReference type="Proteomes" id="UP000528457">
    <property type="component" value="Unassembled WGS sequence"/>
</dbReference>
<dbReference type="EMBL" id="JACHHT010000001">
    <property type="protein sequence ID" value="MBB6520681.1"/>
    <property type="molecule type" value="Genomic_DNA"/>
</dbReference>
<dbReference type="InParanoid" id="A0A7X0MUI9"/>
<comment type="similarity">
    <text evidence="1">Belongs to the bacterial solute-binding protein 3 family.</text>
</comment>
<evidence type="ECO:0000256" key="1">
    <source>
        <dbReference type="ARBA" id="ARBA00010333"/>
    </source>
</evidence>
<dbReference type="PROSITE" id="PS51257">
    <property type="entry name" value="PROKAR_LIPOPROTEIN"/>
    <property type="match status" value="1"/>
</dbReference>
<name>A0A7X0MUI9_9GAMM</name>
<proteinExistence type="inferred from homology"/>
<accession>A0A7X0MUI9</accession>
<dbReference type="PANTHER" id="PTHR35936:SF25">
    <property type="entry name" value="ABC TRANSPORTER SUBSTRATE-BINDING PROTEIN"/>
    <property type="match status" value="1"/>
</dbReference>
<dbReference type="RefSeq" id="WP_166850537.1">
    <property type="nucleotide sequence ID" value="NZ_JAAONY010000001.1"/>
</dbReference>
<feature type="signal peptide" evidence="3">
    <location>
        <begin position="1"/>
        <end position="20"/>
    </location>
</feature>
<evidence type="ECO:0000313" key="6">
    <source>
        <dbReference type="Proteomes" id="UP000528457"/>
    </source>
</evidence>
<feature type="domain" description="Solute-binding protein family 3/N-terminal" evidence="4">
    <location>
        <begin position="39"/>
        <end position="266"/>
    </location>
</feature>